<evidence type="ECO:0000313" key="2">
    <source>
        <dbReference type="Proteomes" id="UP000241167"/>
    </source>
</evidence>
<organism evidence="1 2">
    <name type="scientific">Allosphingosinicella deserti</name>
    <dbReference type="NCBI Taxonomy" id="2116704"/>
    <lineage>
        <taxon>Bacteria</taxon>
        <taxon>Pseudomonadati</taxon>
        <taxon>Pseudomonadota</taxon>
        <taxon>Alphaproteobacteria</taxon>
        <taxon>Sphingomonadales</taxon>
        <taxon>Sphingomonadaceae</taxon>
        <taxon>Allosphingosinicella</taxon>
    </lineage>
</organism>
<dbReference type="Gene3D" id="3.60.15.10">
    <property type="entry name" value="Ribonuclease Z/Hydroxyacylglutathione hydrolase-like"/>
    <property type="match status" value="1"/>
</dbReference>
<gene>
    <name evidence="1" type="ORF">C7I55_07605</name>
</gene>
<comment type="caution">
    <text evidence="1">The sequence shown here is derived from an EMBL/GenBank/DDBJ whole genome shotgun (WGS) entry which is preliminary data.</text>
</comment>
<dbReference type="InterPro" id="IPR036866">
    <property type="entry name" value="RibonucZ/Hydroxyglut_hydro"/>
</dbReference>
<dbReference type="Proteomes" id="UP000241167">
    <property type="component" value="Unassembled WGS sequence"/>
</dbReference>
<keyword evidence="2" id="KW-1185">Reference proteome</keyword>
<protein>
    <submittedName>
        <fullName evidence="1">Uncharacterized protein</fullName>
    </submittedName>
</protein>
<dbReference type="EMBL" id="PXYI01000002">
    <property type="protein sequence ID" value="PSJ42095.1"/>
    <property type="molecule type" value="Genomic_DNA"/>
</dbReference>
<evidence type="ECO:0000313" key="1">
    <source>
        <dbReference type="EMBL" id="PSJ42095.1"/>
    </source>
</evidence>
<accession>A0A2P7QVU1</accession>
<name>A0A2P7QVU1_9SPHN</name>
<reference evidence="1 2" key="1">
    <citation type="submission" date="2018-03" db="EMBL/GenBank/DDBJ databases">
        <title>The draft genome of Sphingosinicella sp. GL-C-18.</title>
        <authorList>
            <person name="Liu L."/>
            <person name="Li L."/>
            <person name="Liang L."/>
            <person name="Zhang X."/>
            <person name="Wang T."/>
        </authorList>
    </citation>
    <scope>NUCLEOTIDE SEQUENCE [LARGE SCALE GENOMIC DNA]</scope>
    <source>
        <strain evidence="1 2">GL-C-18</strain>
    </source>
</reference>
<sequence>MIERPEGYRATGIGDVAAHVPLGTLLDPDWPDYGRSRFEDVASAENYVAFARAFAAAGGRIARLRAGATGQLLADHDTFSARVVASRGTVWTGRGDEARALFPDYGSLRSDEAPNENAGASALLLTYGPFRYFAGSDLTDWADAGTRPWMNALLPAATASGPVHVATLPHHGMFDASSAATVRALAARDWICSVWHAAHPSMDVLERAMNARLYPGPRDVYATAIHPATDLAMHRLVARLASRDGHILCRVSDRGRAYRMIVTDNRDEEDRVLLVGPLRASATIHRHAR</sequence>
<dbReference type="AlphaFoldDB" id="A0A2P7QVU1"/>
<proteinExistence type="predicted"/>